<organism evidence="10 11">
    <name type="scientific">Papillibacter cinnamivorans DSM 12816</name>
    <dbReference type="NCBI Taxonomy" id="1122930"/>
    <lineage>
        <taxon>Bacteria</taxon>
        <taxon>Bacillati</taxon>
        <taxon>Bacillota</taxon>
        <taxon>Clostridia</taxon>
        <taxon>Eubacteriales</taxon>
        <taxon>Oscillospiraceae</taxon>
        <taxon>Papillibacter</taxon>
    </lineage>
</organism>
<keyword evidence="7 9" id="KW-0472">Membrane</keyword>
<dbReference type="RefSeq" id="WP_084235200.1">
    <property type="nucleotide sequence ID" value="NZ_FWXW01000007.1"/>
</dbReference>
<evidence type="ECO:0000313" key="10">
    <source>
        <dbReference type="EMBL" id="SMC79509.1"/>
    </source>
</evidence>
<keyword evidence="4 9" id="KW-0812">Transmembrane</keyword>
<evidence type="ECO:0000256" key="2">
    <source>
        <dbReference type="ARBA" id="ARBA00022448"/>
    </source>
</evidence>
<evidence type="ECO:0000256" key="7">
    <source>
        <dbReference type="ARBA" id="ARBA00023136"/>
    </source>
</evidence>
<keyword evidence="11" id="KW-1185">Reference proteome</keyword>
<gene>
    <name evidence="10" type="ORF">SAMN02745168_2523</name>
</gene>
<dbReference type="Proteomes" id="UP000192790">
    <property type="component" value="Unassembled WGS sequence"/>
</dbReference>
<name>A0A1W2C2V0_9FIRM</name>
<comment type="subcellular location">
    <subcellularLocation>
        <location evidence="1">Cell membrane</location>
        <topology evidence="1">Multi-pass membrane protein</topology>
    </subcellularLocation>
</comment>
<dbReference type="STRING" id="1122930.SAMN02745168_2523"/>
<feature type="transmembrane region" description="Helical" evidence="9">
    <location>
        <begin position="36"/>
        <end position="57"/>
    </location>
</feature>
<comment type="similarity">
    <text evidence="8">Belongs to the binding-protein-dependent transport system permease family. LivHM subfamily.</text>
</comment>
<sequence length="301" mass="32150">MSNFIQILFSSLEIGSVYALAALGIIIIFRTSQLINFAQGSLGMFSAYIAAFFIQGGESSLEVQVMKHSTIIAVLVGMLAAFLMGVIIDFLVVRRAKKQTSPLALPIITLGIVMMLTGLAPIVFGGNPLAFPRFIENASVSILGVTIMVNSIVCIILGFMVLAAVFLFLQNTVWGLAVRTTASNETTARLMGVPTKIVTMVAWAVAAALGALSALILAPSTVVDIVMMDGVQLNAFIACVLGGFQTFYGPVIGAYILALTKNIFGFYISTTWGTAINYVLILIFIVIRPYGLFGKKTVKKV</sequence>
<accession>A0A1W2C2V0</accession>
<evidence type="ECO:0000313" key="11">
    <source>
        <dbReference type="Proteomes" id="UP000192790"/>
    </source>
</evidence>
<feature type="transmembrane region" description="Helical" evidence="9">
    <location>
        <begin position="6"/>
        <end position="29"/>
    </location>
</feature>
<feature type="transmembrane region" description="Helical" evidence="9">
    <location>
        <begin position="144"/>
        <end position="169"/>
    </location>
</feature>
<evidence type="ECO:0000256" key="3">
    <source>
        <dbReference type="ARBA" id="ARBA00022475"/>
    </source>
</evidence>
<protein>
    <submittedName>
        <fullName evidence="10">Amino acid/amide ABC transporter membrane protein 1, HAAT family</fullName>
    </submittedName>
</protein>
<feature type="transmembrane region" description="Helical" evidence="9">
    <location>
        <begin position="103"/>
        <end position="124"/>
    </location>
</feature>
<evidence type="ECO:0000256" key="8">
    <source>
        <dbReference type="ARBA" id="ARBA00037998"/>
    </source>
</evidence>
<feature type="transmembrane region" description="Helical" evidence="9">
    <location>
        <begin position="264"/>
        <end position="287"/>
    </location>
</feature>
<reference evidence="10 11" key="1">
    <citation type="submission" date="2017-04" db="EMBL/GenBank/DDBJ databases">
        <authorList>
            <person name="Afonso C.L."/>
            <person name="Miller P.J."/>
            <person name="Scott M.A."/>
            <person name="Spackman E."/>
            <person name="Goraichik I."/>
            <person name="Dimitrov K.M."/>
            <person name="Suarez D.L."/>
            <person name="Swayne D.E."/>
        </authorList>
    </citation>
    <scope>NUCLEOTIDE SEQUENCE [LARGE SCALE GENOMIC DNA]</scope>
    <source>
        <strain evidence="10 11">DSM 12816</strain>
    </source>
</reference>
<feature type="transmembrane region" description="Helical" evidence="9">
    <location>
        <begin position="235"/>
        <end position="257"/>
    </location>
</feature>
<evidence type="ECO:0000256" key="4">
    <source>
        <dbReference type="ARBA" id="ARBA00022692"/>
    </source>
</evidence>
<evidence type="ECO:0000256" key="1">
    <source>
        <dbReference type="ARBA" id="ARBA00004651"/>
    </source>
</evidence>
<dbReference type="InterPro" id="IPR052157">
    <property type="entry name" value="BCAA_transport_permease"/>
</dbReference>
<dbReference type="PANTHER" id="PTHR11795">
    <property type="entry name" value="BRANCHED-CHAIN AMINO ACID TRANSPORT SYSTEM PERMEASE PROTEIN LIVH"/>
    <property type="match status" value="1"/>
</dbReference>
<evidence type="ECO:0000256" key="5">
    <source>
        <dbReference type="ARBA" id="ARBA00022970"/>
    </source>
</evidence>
<dbReference type="PANTHER" id="PTHR11795:SF445">
    <property type="entry name" value="AMINO ACID ABC TRANSPORTER PERMEASE PROTEIN"/>
    <property type="match status" value="1"/>
</dbReference>
<evidence type="ECO:0000256" key="6">
    <source>
        <dbReference type="ARBA" id="ARBA00022989"/>
    </source>
</evidence>
<dbReference type="OrthoDB" id="9807115at2"/>
<dbReference type="GO" id="GO:0022857">
    <property type="term" value="F:transmembrane transporter activity"/>
    <property type="evidence" value="ECO:0007669"/>
    <property type="project" value="InterPro"/>
</dbReference>
<dbReference type="Pfam" id="PF02653">
    <property type="entry name" value="BPD_transp_2"/>
    <property type="match status" value="1"/>
</dbReference>
<keyword evidence="5" id="KW-0029">Amino-acid transport</keyword>
<dbReference type="CDD" id="cd06582">
    <property type="entry name" value="TM_PBP1_LivH_like"/>
    <property type="match status" value="1"/>
</dbReference>
<keyword evidence="3" id="KW-1003">Cell membrane</keyword>
<dbReference type="GO" id="GO:0005886">
    <property type="term" value="C:plasma membrane"/>
    <property type="evidence" value="ECO:0007669"/>
    <property type="project" value="UniProtKB-SubCell"/>
</dbReference>
<dbReference type="AlphaFoldDB" id="A0A1W2C2V0"/>
<feature type="transmembrane region" description="Helical" evidence="9">
    <location>
        <begin position="197"/>
        <end position="223"/>
    </location>
</feature>
<proteinExistence type="inferred from homology"/>
<keyword evidence="2" id="KW-0813">Transport</keyword>
<dbReference type="EMBL" id="FWXW01000007">
    <property type="protein sequence ID" value="SMC79509.1"/>
    <property type="molecule type" value="Genomic_DNA"/>
</dbReference>
<feature type="transmembrane region" description="Helical" evidence="9">
    <location>
        <begin position="69"/>
        <end position="91"/>
    </location>
</feature>
<evidence type="ECO:0000256" key="9">
    <source>
        <dbReference type="SAM" id="Phobius"/>
    </source>
</evidence>
<keyword evidence="6 9" id="KW-1133">Transmembrane helix</keyword>
<dbReference type="GO" id="GO:0006865">
    <property type="term" value="P:amino acid transport"/>
    <property type="evidence" value="ECO:0007669"/>
    <property type="project" value="UniProtKB-KW"/>
</dbReference>
<dbReference type="InterPro" id="IPR001851">
    <property type="entry name" value="ABC_transp_permease"/>
</dbReference>